<evidence type="ECO:0000256" key="3">
    <source>
        <dbReference type="ARBA" id="ARBA00022630"/>
    </source>
</evidence>
<comment type="caution">
    <text evidence="8">The sequence shown here is derived from an EMBL/GenBank/DDBJ whole genome shotgun (WGS) entry which is preliminary data.</text>
</comment>
<evidence type="ECO:0000256" key="5">
    <source>
        <dbReference type="ARBA" id="ARBA00022857"/>
    </source>
</evidence>
<keyword evidence="7" id="KW-0503">Monooxygenase</keyword>
<protein>
    <submittedName>
        <fullName evidence="8">Uncharacterized protein</fullName>
    </submittedName>
</protein>
<dbReference type="GO" id="GO:0050661">
    <property type="term" value="F:NADP binding"/>
    <property type="evidence" value="ECO:0007669"/>
    <property type="project" value="InterPro"/>
</dbReference>
<proteinExistence type="inferred from homology"/>
<dbReference type="PIRSF" id="PIRSF000332">
    <property type="entry name" value="FMO"/>
    <property type="match status" value="1"/>
</dbReference>
<comment type="similarity">
    <text evidence="2">Belongs to the FMO family.</text>
</comment>
<dbReference type="InterPro" id="IPR000960">
    <property type="entry name" value="Flavin_mOase"/>
</dbReference>
<name>A0A9W4IEA2_9EURO</name>
<dbReference type="Pfam" id="PF00743">
    <property type="entry name" value="FMO-like"/>
    <property type="match status" value="2"/>
</dbReference>
<dbReference type="InterPro" id="IPR036188">
    <property type="entry name" value="FAD/NAD-bd_sf"/>
</dbReference>
<evidence type="ECO:0000256" key="7">
    <source>
        <dbReference type="ARBA" id="ARBA00023033"/>
    </source>
</evidence>
<reference evidence="8" key="1">
    <citation type="submission" date="2021-07" db="EMBL/GenBank/DDBJ databases">
        <authorList>
            <person name="Branca A.L. A."/>
        </authorList>
    </citation>
    <scope>NUCLEOTIDE SEQUENCE</scope>
</reference>
<dbReference type="InterPro" id="IPR050346">
    <property type="entry name" value="FMO-like"/>
</dbReference>
<keyword evidence="3" id="KW-0285">Flavoprotein</keyword>
<dbReference type="Pfam" id="PF13450">
    <property type="entry name" value="NAD_binding_8"/>
    <property type="match status" value="1"/>
</dbReference>
<dbReference type="GO" id="GO:0004499">
    <property type="term" value="F:N,N-dimethylaniline monooxygenase activity"/>
    <property type="evidence" value="ECO:0007669"/>
    <property type="project" value="InterPro"/>
</dbReference>
<dbReference type="GO" id="GO:0050660">
    <property type="term" value="F:flavin adenine dinucleotide binding"/>
    <property type="evidence" value="ECO:0007669"/>
    <property type="project" value="InterPro"/>
</dbReference>
<comment type="cofactor">
    <cofactor evidence="1">
        <name>FAD</name>
        <dbReference type="ChEBI" id="CHEBI:57692"/>
    </cofactor>
</comment>
<evidence type="ECO:0000313" key="8">
    <source>
        <dbReference type="EMBL" id="CAG8287018.1"/>
    </source>
</evidence>
<dbReference type="EMBL" id="CAJVPD010000066">
    <property type="protein sequence ID" value="CAG8287018.1"/>
    <property type="molecule type" value="Genomic_DNA"/>
</dbReference>
<evidence type="ECO:0000256" key="4">
    <source>
        <dbReference type="ARBA" id="ARBA00022827"/>
    </source>
</evidence>
<keyword evidence="6" id="KW-0560">Oxidoreductase</keyword>
<dbReference type="PANTHER" id="PTHR23023">
    <property type="entry name" value="DIMETHYLANILINE MONOOXYGENASE"/>
    <property type="match status" value="1"/>
</dbReference>
<dbReference type="Proteomes" id="UP001152592">
    <property type="component" value="Unassembled WGS sequence"/>
</dbReference>
<gene>
    <name evidence="8" type="ORF">PSALAMII_LOCUS1523</name>
</gene>
<evidence type="ECO:0000256" key="1">
    <source>
        <dbReference type="ARBA" id="ARBA00001974"/>
    </source>
</evidence>
<dbReference type="SUPFAM" id="SSF51905">
    <property type="entry name" value="FAD/NAD(P)-binding domain"/>
    <property type="match status" value="2"/>
</dbReference>
<keyword evidence="5" id="KW-0521">NADP</keyword>
<evidence type="ECO:0000256" key="6">
    <source>
        <dbReference type="ARBA" id="ARBA00023002"/>
    </source>
</evidence>
<keyword evidence="4" id="KW-0274">FAD</keyword>
<dbReference type="Gene3D" id="3.50.50.60">
    <property type="entry name" value="FAD/NAD(P)-binding domain"/>
    <property type="match status" value="2"/>
</dbReference>
<dbReference type="AlphaFoldDB" id="A0A9W4IEA2"/>
<dbReference type="OrthoDB" id="10260596at2759"/>
<organism evidence="8 9">
    <name type="scientific">Penicillium salamii</name>
    <dbReference type="NCBI Taxonomy" id="1612424"/>
    <lineage>
        <taxon>Eukaryota</taxon>
        <taxon>Fungi</taxon>
        <taxon>Dikarya</taxon>
        <taxon>Ascomycota</taxon>
        <taxon>Pezizomycotina</taxon>
        <taxon>Eurotiomycetes</taxon>
        <taxon>Eurotiomycetidae</taxon>
        <taxon>Eurotiales</taxon>
        <taxon>Aspergillaceae</taxon>
        <taxon>Penicillium</taxon>
    </lineage>
</organism>
<sequence>MEVDRVAVIGAGPCGLGISKYLLAEQKFNNVTIFEQRDRPGGVWNYTGDEGINNAALPRPKPSQEPQQAVNGTFSSPVYDALETNIPNSMMQFIDLPFPAGTSLFPTHEVVKNYLHHYAEELAPYIRLQSLILSVVLSQKYPKPEWTVTWRDLKSEKVLVERFDAVIVANGHHNDPYIPEIPGIAEWSQKYSGSIIHSSSYRRPEAFADKKVIVVGHSASGIDIASQIGHVSKRPLLISERTATTLSSKQAAVAKSLPEISFLSAEDGRVVFANGQEEKEVDHIVFCTGYHFSIPFLSDLQPSIVTDGVRPHHLYQHVFYSKEPSLALIGFPQRIVPFPISQAQGAWVARVFSGRVALPYELEMERWIAEWTASRGEGRGFNTLAFPLDADYINHLHGLSSDAARKEGLENGGQGKRSPFWGEKERWTRARFPLIKEASRALGNRRADVKTLEQLGFDFEKDSAQDVGARL</sequence>
<dbReference type="InterPro" id="IPR020946">
    <property type="entry name" value="Flavin_mOase-like"/>
</dbReference>
<accession>A0A9W4IEA2</accession>
<evidence type="ECO:0000313" key="9">
    <source>
        <dbReference type="Proteomes" id="UP001152592"/>
    </source>
</evidence>
<dbReference type="PRINTS" id="PR00370">
    <property type="entry name" value="FMOXYGENASE"/>
</dbReference>
<evidence type="ECO:0000256" key="2">
    <source>
        <dbReference type="ARBA" id="ARBA00009183"/>
    </source>
</evidence>
<dbReference type="FunFam" id="3.50.50.60:FF:000138">
    <property type="entry name" value="Flavin-containing monooxygenase"/>
    <property type="match status" value="1"/>
</dbReference>